<dbReference type="InterPro" id="IPR041677">
    <property type="entry name" value="DNA2/NAM7_AAA_11"/>
</dbReference>
<dbReference type="InterPro" id="IPR041679">
    <property type="entry name" value="DNA2/NAM7-like_C"/>
</dbReference>
<keyword evidence="5" id="KW-0963">Cytoplasm</keyword>
<dbReference type="SMART" id="SM00382">
    <property type="entry name" value="AAA"/>
    <property type="match status" value="1"/>
</dbReference>
<evidence type="ECO:0000256" key="6">
    <source>
        <dbReference type="ARBA" id="ARBA00022741"/>
    </source>
</evidence>
<evidence type="ECO:0000313" key="14">
    <source>
        <dbReference type="EMBL" id="KAK7205874.1"/>
    </source>
</evidence>
<accession>A0ABR1F7Q1</accession>
<evidence type="ECO:0000256" key="8">
    <source>
        <dbReference type="ARBA" id="ARBA00022806"/>
    </source>
</evidence>
<dbReference type="EC" id="3.6.4.12" evidence="4"/>
<dbReference type="InterPro" id="IPR014001">
    <property type="entry name" value="Helicase_ATP-bd"/>
</dbReference>
<dbReference type="SUPFAM" id="SSF52540">
    <property type="entry name" value="P-loop containing nucleoside triphosphate hydrolases"/>
    <property type="match status" value="1"/>
</dbReference>
<dbReference type="InterPro" id="IPR050534">
    <property type="entry name" value="Coronavir_polyprotein_1ab"/>
</dbReference>
<keyword evidence="15" id="KW-1185">Reference proteome</keyword>
<keyword evidence="6" id="KW-0547">Nucleotide-binding</keyword>
<keyword evidence="9" id="KW-0067">ATP-binding</keyword>
<evidence type="ECO:0000256" key="1">
    <source>
        <dbReference type="ARBA" id="ARBA00004123"/>
    </source>
</evidence>
<dbReference type="InterPro" id="IPR048761">
    <property type="entry name" value="SMUBP-2_HCS1_1B"/>
</dbReference>
<evidence type="ECO:0000259" key="12">
    <source>
        <dbReference type="SMART" id="SM00382"/>
    </source>
</evidence>
<evidence type="ECO:0000256" key="9">
    <source>
        <dbReference type="ARBA" id="ARBA00022840"/>
    </source>
</evidence>
<dbReference type="Gene3D" id="3.40.50.300">
    <property type="entry name" value="P-loop containing nucleotide triphosphate hydrolases"/>
    <property type="match status" value="2"/>
</dbReference>
<evidence type="ECO:0000256" key="2">
    <source>
        <dbReference type="ARBA" id="ARBA00004496"/>
    </source>
</evidence>
<dbReference type="CDD" id="cd18808">
    <property type="entry name" value="SF1_C_Upf1"/>
    <property type="match status" value="1"/>
</dbReference>
<evidence type="ECO:0000256" key="7">
    <source>
        <dbReference type="ARBA" id="ARBA00022801"/>
    </source>
</evidence>
<dbReference type="Pfam" id="PF13086">
    <property type="entry name" value="AAA_11"/>
    <property type="match status" value="1"/>
</dbReference>
<gene>
    <name evidence="14" type="ORF">BZA70DRAFT_277291</name>
</gene>
<dbReference type="PANTHER" id="PTHR43788:SF8">
    <property type="entry name" value="DNA-BINDING PROTEIN SMUBP-2"/>
    <property type="match status" value="1"/>
</dbReference>
<evidence type="ECO:0000256" key="3">
    <source>
        <dbReference type="ARBA" id="ARBA00007913"/>
    </source>
</evidence>
<dbReference type="SMART" id="SM00487">
    <property type="entry name" value="DEXDc"/>
    <property type="match status" value="1"/>
</dbReference>
<organism evidence="14 15">
    <name type="scientific">Myxozyma melibiosi</name>
    <dbReference type="NCBI Taxonomy" id="54550"/>
    <lineage>
        <taxon>Eukaryota</taxon>
        <taxon>Fungi</taxon>
        <taxon>Dikarya</taxon>
        <taxon>Ascomycota</taxon>
        <taxon>Saccharomycotina</taxon>
        <taxon>Lipomycetes</taxon>
        <taxon>Lipomycetales</taxon>
        <taxon>Lipomycetaceae</taxon>
        <taxon>Myxozyma</taxon>
    </lineage>
</organism>
<dbReference type="PANTHER" id="PTHR43788">
    <property type="entry name" value="DNA2/NAM7 HELICASE FAMILY MEMBER"/>
    <property type="match status" value="1"/>
</dbReference>
<dbReference type="GeneID" id="90037939"/>
<name>A0ABR1F7Q1_9ASCO</name>
<comment type="caution">
    <text evidence="14">The sequence shown here is derived from an EMBL/GenBank/DDBJ whole genome shotgun (WGS) entry which is preliminary data.</text>
</comment>
<reference evidence="14 15" key="1">
    <citation type="submission" date="2024-03" db="EMBL/GenBank/DDBJ databases">
        <title>Genome-scale model development and genomic sequencing of the oleaginous clade Lipomyces.</title>
        <authorList>
            <consortium name="Lawrence Berkeley National Laboratory"/>
            <person name="Czajka J.J."/>
            <person name="Han Y."/>
            <person name="Kim J."/>
            <person name="Mondo S.J."/>
            <person name="Hofstad B.A."/>
            <person name="Robles A."/>
            <person name="Haridas S."/>
            <person name="Riley R."/>
            <person name="LaButti K."/>
            <person name="Pangilinan J."/>
            <person name="Andreopoulos W."/>
            <person name="Lipzen A."/>
            <person name="Yan J."/>
            <person name="Wang M."/>
            <person name="Ng V."/>
            <person name="Grigoriev I.V."/>
            <person name="Spatafora J.W."/>
            <person name="Magnuson J.K."/>
            <person name="Baker S.E."/>
            <person name="Pomraning K.R."/>
        </authorList>
    </citation>
    <scope>NUCLEOTIDE SEQUENCE [LARGE SCALE GENOMIC DNA]</scope>
    <source>
        <strain evidence="14 15">Phaff 52-87</strain>
    </source>
</reference>
<dbReference type="RefSeq" id="XP_064768907.1">
    <property type="nucleotide sequence ID" value="XM_064912427.1"/>
</dbReference>
<evidence type="ECO:0000256" key="4">
    <source>
        <dbReference type="ARBA" id="ARBA00012551"/>
    </source>
</evidence>
<dbReference type="Proteomes" id="UP001498771">
    <property type="component" value="Unassembled WGS sequence"/>
</dbReference>
<proteinExistence type="inferred from homology"/>
<dbReference type="InterPro" id="IPR003593">
    <property type="entry name" value="AAA+_ATPase"/>
</dbReference>
<protein>
    <recommendedName>
        <fullName evidence="4">DNA helicase</fullName>
        <ecNumber evidence="4">3.6.4.12</ecNumber>
    </recommendedName>
</protein>
<comment type="catalytic activity">
    <reaction evidence="11">
        <text>ATP + H2O = ADP + phosphate + H(+)</text>
        <dbReference type="Rhea" id="RHEA:13065"/>
        <dbReference type="ChEBI" id="CHEBI:15377"/>
        <dbReference type="ChEBI" id="CHEBI:15378"/>
        <dbReference type="ChEBI" id="CHEBI:30616"/>
        <dbReference type="ChEBI" id="CHEBI:43474"/>
        <dbReference type="ChEBI" id="CHEBI:456216"/>
        <dbReference type="EC" id="3.6.4.12"/>
    </reaction>
    <physiologicalReaction direction="left-to-right" evidence="11">
        <dbReference type="Rhea" id="RHEA:13066"/>
    </physiologicalReaction>
</comment>
<keyword evidence="10" id="KW-0539">Nucleus</keyword>
<evidence type="ECO:0000313" key="15">
    <source>
        <dbReference type="Proteomes" id="UP001498771"/>
    </source>
</evidence>
<dbReference type="GO" id="GO:0016787">
    <property type="term" value="F:hydrolase activity"/>
    <property type="evidence" value="ECO:0007669"/>
    <property type="project" value="UniProtKB-KW"/>
</dbReference>
<feature type="domain" description="Helicase ATP-binding" evidence="13">
    <location>
        <begin position="210"/>
        <end position="465"/>
    </location>
</feature>
<keyword evidence="8" id="KW-0347">Helicase</keyword>
<dbReference type="Pfam" id="PF21138">
    <property type="entry name" value="SMUBP-2_HCS1_1B"/>
    <property type="match status" value="1"/>
</dbReference>
<evidence type="ECO:0000256" key="11">
    <source>
        <dbReference type="ARBA" id="ARBA00048432"/>
    </source>
</evidence>
<evidence type="ECO:0000256" key="5">
    <source>
        <dbReference type="ARBA" id="ARBA00022490"/>
    </source>
</evidence>
<dbReference type="EMBL" id="JBBJBU010000004">
    <property type="protein sequence ID" value="KAK7205874.1"/>
    <property type="molecule type" value="Genomic_DNA"/>
</dbReference>
<evidence type="ECO:0000259" key="13">
    <source>
        <dbReference type="SMART" id="SM00487"/>
    </source>
</evidence>
<comment type="similarity">
    <text evidence="3">Belongs to the DNA2/NAM7 helicase family.</text>
</comment>
<evidence type="ECO:0000256" key="10">
    <source>
        <dbReference type="ARBA" id="ARBA00023242"/>
    </source>
</evidence>
<dbReference type="InterPro" id="IPR027417">
    <property type="entry name" value="P-loop_NTPase"/>
</dbReference>
<dbReference type="Gene3D" id="2.40.30.270">
    <property type="match status" value="1"/>
</dbReference>
<feature type="domain" description="AAA+ ATPase" evidence="12">
    <location>
        <begin position="228"/>
        <end position="467"/>
    </location>
</feature>
<keyword evidence="7 14" id="KW-0378">Hydrolase</keyword>
<dbReference type="Pfam" id="PF13087">
    <property type="entry name" value="AAA_12"/>
    <property type="match status" value="1"/>
</dbReference>
<sequence>MESDKAKKPPASANGFGESEVIAKLTKKFKTALKKEREEDVARTQQQIQSLPPKILARRGLAILNVSVSSVRTALGGATVLELEPDLSTATTEIEKNSIKTGDIVAVEKVPSATEKKSKTSSGSRVEGVVLRQSPKQVLISVDDKYSEAVLTLEGRLWIVKLADAVTYARMDETMEDLSKLTSPTRLQRIVIGTTKPTKPKQNDEPIQYLDDTLNGSQKKAVAFSLGESEVSIVHGPPGTGKTYTVIEIIRQLVAKGQRVLVCGPSNISVDTILERLHGLLPPDNLLRIGHPARLLTSTQQHSLDLILRTSEPGQIVRDIRTEIDESFAKIKKTRSGREKTQIFRDIKDLRKEYRARERKALNEVLNQGRVVVCTLHGAGSKFLSGIEFNTIIIDEVSQSLESQCWIPILNHPEAEKLIISGDNKQLPPTIKSVGNEKVLGVTLFDRLVATHGDSIRNLLNVQYRMNDTIMQYPSLAMYEGKLLADDSVRDRTLADLEYVTKCEETEAKVLWIDTQGGEFGESVSEETAKFDPDGGSKSNDLEAWLVVQEVSDLLDRGVKVSDIGVISPYNAQVSLIAKRVETFLENRNIGLSEKEENVLEVSSVDGFQGREKNAIIISMVRSNDKGEVGFLKEDRRLNVAITRPRRYLSIIGDSETLSRGSNFLKGWADWAMDNAEIRYPDVGEVLEFAMRAS</sequence>
<comment type="subcellular location">
    <subcellularLocation>
        <location evidence="2">Cytoplasm</location>
    </subcellularLocation>
    <subcellularLocation>
        <location evidence="1">Nucleus</location>
    </subcellularLocation>
</comment>
<dbReference type="InterPro" id="IPR047187">
    <property type="entry name" value="SF1_C_Upf1"/>
</dbReference>